<evidence type="ECO:0000259" key="9">
    <source>
        <dbReference type="PROSITE" id="PS50113"/>
    </source>
</evidence>
<dbReference type="Gene3D" id="3.30.565.10">
    <property type="entry name" value="Histidine kinase-like ATPase, C-terminal domain"/>
    <property type="match status" value="1"/>
</dbReference>
<dbReference type="PROSITE" id="PS50112">
    <property type="entry name" value="PAS"/>
    <property type="match status" value="1"/>
</dbReference>
<dbReference type="PANTHER" id="PTHR43304:SF1">
    <property type="entry name" value="PAC DOMAIN-CONTAINING PROTEIN"/>
    <property type="match status" value="1"/>
</dbReference>
<dbReference type="RefSeq" id="WP_015285951.1">
    <property type="nucleotide sequence ID" value="NC_019943.1"/>
</dbReference>
<reference evidence="10 11" key="2">
    <citation type="journal article" date="2014" name="Genome Announc.">
        <title>Complete Genome Sequence of Methanoregula formicica SMSPT, a Mesophilic Hydrogenotrophic Methanogen Isolated from a Methanogenic Upflow Anaerobic Sludge Blanket Reactor.</title>
        <authorList>
            <person name="Yamamoto K."/>
            <person name="Tamaki H."/>
            <person name="Cadillo-Quiroz H."/>
            <person name="Imachi H."/>
            <person name="Kyrpides N."/>
            <person name="Woyke T."/>
            <person name="Goodwin L."/>
            <person name="Zinder S.H."/>
            <person name="Kamagata Y."/>
            <person name="Liu W.T."/>
        </authorList>
    </citation>
    <scope>NUCLEOTIDE SEQUENCE [LARGE SCALE GENOMIC DNA]</scope>
    <source>
        <strain evidence="11">DSM 22288 / NBRC 105244 / SMSP</strain>
    </source>
</reference>
<dbReference type="Gene3D" id="3.40.190.10">
    <property type="entry name" value="Periplasmic binding protein-like II"/>
    <property type="match status" value="2"/>
</dbReference>
<dbReference type="SMART" id="SM00062">
    <property type="entry name" value="PBPb"/>
    <property type="match status" value="1"/>
</dbReference>
<dbReference type="GeneID" id="14309367"/>
<dbReference type="InterPro" id="IPR000014">
    <property type="entry name" value="PAS"/>
</dbReference>
<feature type="domain" description="PAC" evidence="9">
    <location>
        <begin position="431"/>
        <end position="483"/>
    </location>
</feature>
<dbReference type="HOGENOM" id="CLU_355888_0_0_2"/>
<evidence type="ECO:0000259" key="8">
    <source>
        <dbReference type="PROSITE" id="PS50112"/>
    </source>
</evidence>
<evidence type="ECO:0000313" key="10">
    <source>
        <dbReference type="EMBL" id="AGB02988.1"/>
    </source>
</evidence>
<keyword evidence="3" id="KW-0597">Phosphoprotein</keyword>
<reference evidence="11" key="1">
    <citation type="submission" date="2011-12" db="EMBL/GenBank/DDBJ databases">
        <title>Complete sequence of Methanoregula formicicum SMSP.</title>
        <authorList>
            <person name="Lucas S."/>
            <person name="Han J."/>
            <person name="Lapidus A."/>
            <person name="Cheng J.-F."/>
            <person name="Goodwin L."/>
            <person name="Pitluck S."/>
            <person name="Peters L."/>
            <person name="Ovchinnikova G."/>
            <person name="Teshima H."/>
            <person name="Detter J.C."/>
            <person name="Han C."/>
            <person name="Tapia R."/>
            <person name="Land M."/>
            <person name="Hauser L."/>
            <person name="Kyrpides N."/>
            <person name="Ivanova N."/>
            <person name="Pagani I."/>
            <person name="Imachi H."/>
            <person name="Tamaki H."/>
            <person name="Sekiguchi Y."/>
            <person name="Kamagata Y."/>
            <person name="Cadillo-Quiroz H."/>
            <person name="Zinder S."/>
            <person name="Liu W.-T."/>
            <person name="Woyke T."/>
        </authorList>
    </citation>
    <scope>NUCLEOTIDE SEQUENCE [LARGE SCALE GENOMIC DNA]</scope>
    <source>
        <strain evidence="11">DSM 22288 / NBRC 105244 / SMSP</strain>
    </source>
</reference>
<dbReference type="SMART" id="SM00091">
    <property type="entry name" value="PAS"/>
    <property type="match status" value="1"/>
</dbReference>
<keyword evidence="7" id="KW-0472">Membrane</keyword>
<evidence type="ECO:0000256" key="6">
    <source>
        <dbReference type="SAM" id="Coils"/>
    </source>
</evidence>
<dbReference type="CDD" id="cd01007">
    <property type="entry name" value="PBP2_BvgS_HisK_like"/>
    <property type="match status" value="1"/>
</dbReference>
<keyword evidence="7" id="KW-0812">Transmembrane</keyword>
<feature type="transmembrane region" description="Helical" evidence="7">
    <location>
        <begin position="20"/>
        <end position="39"/>
    </location>
</feature>
<gene>
    <name evidence="10" type="ordered locus">Metfor_1974</name>
</gene>
<evidence type="ECO:0000256" key="2">
    <source>
        <dbReference type="ARBA" id="ARBA00012438"/>
    </source>
</evidence>
<dbReference type="InterPro" id="IPR013767">
    <property type="entry name" value="PAS_fold"/>
</dbReference>
<dbReference type="InParanoid" id="L0HI34"/>
<dbReference type="EC" id="2.7.13.3" evidence="2"/>
<dbReference type="CDD" id="cd00075">
    <property type="entry name" value="HATPase"/>
    <property type="match status" value="1"/>
</dbReference>
<dbReference type="Proteomes" id="UP000010824">
    <property type="component" value="Chromosome"/>
</dbReference>
<dbReference type="InterPro" id="IPR035965">
    <property type="entry name" value="PAS-like_dom_sf"/>
</dbReference>
<dbReference type="Pfam" id="PF02518">
    <property type="entry name" value="HATPase_c"/>
    <property type="match status" value="1"/>
</dbReference>
<feature type="domain" description="PAS" evidence="8">
    <location>
        <begin position="358"/>
        <end position="396"/>
    </location>
</feature>
<dbReference type="SMART" id="SM00387">
    <property type="entry name" value="HATPase_c"/>
    <property type="match status" value="1"/>
</dbReference>
<sequence precursor="true">MSKIKMVGIPGLSGLRKCALPAAGIILALIIIGIAFHLVTAPSPATLPDSGPGYPVSLTDGERRWIRDHPVITVCPDPKYPPFEFYDESGRYAGISADYLQLISEKTGLAITDIKKDNFNACVEHLRATNRTILGAVYTSHLRTGYLNYTRTYYQPALVILARTSVTGPVTVGSLEGKTVVAVDGYTVHKLLRHDYPGINLTVVPTIRDALRTVSLGNVDAYVGEVATTSWYVEKEGLTNLHIVGEYVPEDPETFNLAIGVRSDEPELLAILNKGLAAITPQEKEVIVDRWITGSLQPPGIDSRLLPAIIVGFCALLLVVLGILLWNRSLAHAVGVKTEELSRELDERGKAEALLRDSEEKYRAIIENMKDVFYRSDADGRLVMISPSGAKLLGYETPKDMTGLDIARQIYCNPADREAFLDAMNAHGFVLDYEVCLKRKDGSVQYVSTTSHFYFDAQGEIAGIEGIFRDITQRRCAEEEMIRKNTELIAAYDQLSRAKEELRRNYDELARSQHALEQARTKLSLLNTVALQDIQNAVFTLSGYLELEKSLATGERLKYFVAKQAEVVRGITESLQFIRIYQNLGLTPPRWQNVQQAFLMAISHHDFTRLSRDLRVKGLEIYADSLFEQVFVSLTENVLVHAKTATEIRLHWYETTGGLVMVFEDNGLGIERSKKTAIFEKQGTGQERMSLFLVREILSVTGLSIRECGEPGVGARFEIFVPQGAYRFADRDGDPAPGR</sequence>
<keyword evidence="11" id="KW-1185">Reference proteome</keyword>
<dbReference type="Pfam" id="PF00989">
    <property type="entry name" value="PAS"/>
    <property type="match status" value="1"/>
</dbReference>
<dbReference type="eggNOG" id="arCOG06193">
    <property type="taxonomic scope" value="Archaea"/>
</dbReference>
<feature type="transmembrane region" description="Helical" evidence="7">
    <location>
        <begin position="305"/>
        <end position="326"/>
    </location>
</feature>
<dbReference type="Gene3D" id="3.30.450.20">
    <property type="entry name" value="PAS domain"/>
    <property type="match status" value="1"/>
</dbReference>
<dbReference type="NCBIfam" id="TIGR00229">
    <property type="entry name" value="sensory_box"/>
    <property type="match status" value="1"/>
</dbReference>
<dbReference type="InterPro" id="IPR000700">
    <property type="entry name" value="PAS-assoc_C"/>
</dbReference>
<dbReference type="STRING" id="593750.Metfor_1974"/>
<evidence type="ECO:0000256" key="4">
    <source>
        <dbReference type="ARBA" id="ARBA00022679"/>
    </source>
</evidence>
<dbReference type="AlphaFoldDB" id="L0HI34"/>
<dbReference type="SMART" id="SM00086">
    <property type="entry name" value="PAC"/>
    <property type="match status" value="1"/>
</dbReference>
<dbReference type="InterPro" id="IPR001610">
    <property type="entry name" value="PAC"/>
</dbReference>
<dbReference type="InterPro" id="IPR003594">
    <property type="entry name" value="HATPase_dom"/>
</dbReference>
<dbReference type="InterPro" id="IPR052162">
    <property type="entry name" value="Sensor_kinase/Photoreceptor"/>
</dbReference>
<organism evidence="10 11">
    <name type="scientific">Methanoregula formicica (strain DSM 22288 / NBRC 105244 / SMSP)</name>
    <dbReference type="NCBI Taxonomy" id="593750"/>
    <lineage>
        <taxon>Archaea</taxon>
        <taxon>Methanobacteriati</taxon>
        <taxon>Methanobacteriota</taxon>
        <taxon>Stenosarchaea group</taxon>
        <taxon>Methanomicrobia</taxon>
        <taxon>Methanomicrobiales</taxon>
        <taxon>Methanoregulaceae</taxon>
        <taxon>Methanoregula</taxon>
    </lineage>
</organism>
<evidence type="ECO:0000256" key="5">
    <source>
        <dbReference type="ARBA" id="ARBA00022777"/>
    </source>
</evidence>
<dbReference type="CDD" id="cd00130">
    <property type="entry name" value="PAS"/>
    <property type="match status" value="1"/>
</dbReference>
<dbReference type="SUPFAM" id="SSF53850">
    <property type="entry name" value="Periplasmic binding protein-like II"/>
    <property type="match status" value="1"/>
</dbReference>
<evidence type="ECO:0000313" key="11">
    <source>
        <dbReference type="Proteomes" id="UP000010824"/>
    </source>
</evidence>
<dbReference type="GO" id="GO:0006355">
    <property type="term" value="P:regulation of DNA-templated transcription"/>
    <property type="evidence" value="ECO:0007669"/>
    <property type="project" value="InterPro"/>
</dbReference>
<evidence type="ECO:0000256" key="3">
    <source>
        <dbReference type="ARBA" id="ARBA00022553"/>
    </source>
</evidence>
<comment type="catalytic activity">
    <reaction evidence="1">
        <text>ATP + protein L-histidine = ADP + protein N-phospho-L-histidine.</text>
        <dbReference type="EC" id="2.7.13.3"/>
    </reaction>
</comment>
<dbReference type="Pfam" id="PF00497">
    <property type="entry name" value="SBP_bac_3"/>
    <property type="match status" value="1"/>
</dbReference>
<dbReference type="PANTHER" id="PTHR43304">
    <property type="entry name" value="PHYTOCHROME-LIKE PROTEIN CPH1"/>
    <property type="match status" value="1"/>
</dbReference>
<accession>L0HI34</accession>
<keyword evidence="6" id="KW-0175">Coiled coil</keyword>
<dbReference type="GO" id="GO:0004673">
    <property type="term" value="F:protein histidine kinase activity"/>
    <property type="evidence" value="ECO:0007669"/>
    <property type="project" value="UniProtKB-EC"/>
</dbReference>
<keyword evidence="4" id="KW-0808">Transferase</keyword>
<dbReference type="PROSITE" id="PS50113">
    <property type="entry name" value="PAC"/>
    <property type="match status" value="1"/>
</dbReference>
<evidence type="ECO:0000256" key="1">
    <source>
        <dbReference type="ARBA" id="ARBA00000085"/>
    </source>
</evidence>
<keyword evidence="5" id="KW-0418">Kinase</keyword>
<proteinExistence type="predicted"/>
<keyword evidence="7" id="KW-1133">Transmembrane helix</keyword>
<dbReference type="InterPro" id="IPR001638">
    <property type="entry name" value="Solute-binding_3/MltF_N"/>
</dbReference>
<evidence type="ECO:0000256" key="7">
    <source>
        <dbReference type="SAM" id="Phobius"/>
    </source>
</evidence>
<dbReference type="SUPFAM" id="SSF55874">
    <property type="entry name" value="ATPase domain of HSP90 chaperone/DNA topoisomerase II/histidine kinase"/>
    <property type="match status" value="1"/>
</dbReference>
<dbReference type="InterPro" id="IPR036890">
    <property type="entry name" value="HATPase_C_sf"/>
</dbReference>
<dbReference type="SUPFAM" id="SSF55785">
    <property type="entry name" value="PYP-like sensor domain (PAS domain)"/>
    <property type="match status" value="1"/>
</dbReference>
<feature type="coiled-coil region" evidence="6">
    <location>
        <begin position="485"/>
        <end position="519"/>
    </location>
</feature>
<dbReference type="eggNOG" id="arCOG01799">
    <property type="taxonomic scope" value="Archaea"/>
</dbReference>
<protein>
    <recommendedName>
        <fullName evidence="2">histidine kinase</fullName>
        <ecNumber evidence="2">2.7.13.3</ecNumber>
    </recommendedName>
</protein>
<name>L0HI34_METFS</name>
<dbReference type="EMBL" id="CP003167">
    <property type="protein sequence ID" value="AGB02988.1"/>
    <property type="molecule type" value="Genomic_DNA"/>
</dbReference>
<dbReference type="OrthoDB" id="116953at2157"/>
<dbReference type="KEGG" id="mfo:Metfor_1974"/>
<dbReference type="eggNOG" id="arCOG02350">
    <property type="taxonomic scope" value="Archaea"/>
</dbReference>